<dbReference type="OrthoDB" id="8891307at2"/>
<gene>
    <name evidence="1" type="ORF">EZ216_07390</name>
</gene>
<sequence>MRVPAFGEEELFIHRFPQDMPPGEQLAVTLNDLRGGLLNVRGLEVTLPKKPSQPRQKRFTRLELDFPFKVAAQELHINLTTSEVSVFGRIHSSLFLASQSLTPSSSTLTTYYERGSKEKVLHAYYQGSGPACMRIEKVLRDYDQLYCIDTNSMTLQNGHRVAVTTAIHSVAKKMGDNATFISSDMYYQDTAIDPVGNPELAGIWTFLRNLKARTQGQPAMKTLLITDTEYGKVKGWNQRTIPFFGEEVLPEGFDIFYATSDAGTDEFMPNRLMKACDNLSTQVLRQLYAGK</sequence>
<reference evidence="1 2" key="1">
    <citation type="submission" date="2019-03" db="EMBL/GenBank/DDBJ databases">
        <title>Ramlibacter sp. 18x22-1, whole genome shotgun sequence.</title>
        <authorList>
            <person name="Zhang X."/>
            <person name="Feng G."/>
            <person name="Zhu H."/>
        </authorList>
    </citation>
    <scope>NUCLEOTIDE SEQUENCE [LARGE SCALE GENOMIC DNA]</scope>
    <source>
        <strain evidence="1 2">18x22-1</strain>
    </source>
</reference>
<dbReference type="AlphaFoldDB" id="A0A4Z0CBC4"/>
<organism evidence="1 2">
    <name type="scientific">Ramlibacter humi</name>
    <dbReference type="NCBI Taxonomy" id="2530451"/>
    <lineage>
        <taxon>Bacteria</taxon>
        <taxon>Pseudomonadati</taxon>
        <taxon>Pseudomonadota</taxon>
        <taxon>Betaproteobacteria</taxon>
        <taxon>Burkholderiales</taxon>
        <taxon>Comamonadaceae</taxon>
        <taxon>Ramlibacter</taxon>
    </lineage>
</organism>
<protein>
    <submittedName>
        <fullName evidence="1">Uncharacterized protein</fullName>
    </submittedName>
</protein>
<keyword evidence="2" id="KW-1185">Reference proteome</keyword>
<accession>A0A4Z0CBC4</accession>
<comment type="caution">
    <text evidence="1">The sequence shown here is derived from an EMBL/GenBank/DDBJ whole genome shotgun (WGS) entry which is preliminary data.</text>
</comment>
<dbReference type="Proteomes" id="UP000297839">
    <property type="component" value="Unassembled WGS sequence"/>
</dbReference>
<name>A0A4Z0CBC4_9BURK</name>
<dbReference type="EMBL" id="SMLK01000001">
    <property type="protein sequence ID" value="TFZ08956.1"/>
    <property type="molecule type" value="Genomic_DNA"/>
</dbReference>
<evidence type="ECO:0000313" key="1">
    <source>
        <dbReference type="EMBL" id="TFZ08956.1"/>
    </source>
</evidence>
<dbReference type="RefSeq" id="WP_135249041.1">
    <property type="nucleotide sequence ID" value="NZ_SMLK01000001.1"/>
</dbReference>
<proteinExistence type="predicted"/>
<evidence type="ECO:0000313" key="2">
    <source>
        <dbReference type="Proteomes" id="UP000297839"/>
    </source>
</evidence>